<dbReference type="Proteomes" id="UP000306631">
    <property type="component" value="Unassembled WGS sequence"/>
</dbReference>
<proteinExistence type="predicted"/>
<gene>
    <name evidence="1" type="ORF">E5352_08145</name>
</gene>
<dbReference type="RefSeq" id="WP_136004443.1">
    <property type="nucleotide sequence ID" value="NZ_SRYW01000006.1"/>
</dbReference>
<evidence type="ECO:0000313" key="1">
    <source>
        <dbReference type="EMBL" id="TGY34416.1"/>
    </source>
</evidence>
<protein>
    <submittedName>
        <fullName evidence="1">Uncharacterized protein</fullName>
    </submittedName>
</protein>
<accession>A0A4S2D091</accession>
<evidence type="ECO:0000313" key="2">
    <source>
        <dbReference type="Proteomes" id="UP000306631"/>
    </source>
</evidence>
<reference evidence="1 2" key="1">
    <citation type="submission" date="2019-04" db="EMBL/GenBank/DDBJ databases">
        <title>Microbes associate with the intestines of laboratory mice.</title>
        <authorList>
            <person name="Navarre W."/>
            <person name="Wong E."/>
            <person name="Huang K."/>
            <person name="Tropini C."/>
            <person name="Ng K."/>
            <person name="Yu B."/>
        </authorList>
    </citation>
    <scope>NUCLEOTIDE SEQUENCE [LARGE SCALE GENOMIC DNA]</scope>
    <source>
        <strain evidence="1 2">NM62_B4-13</strain>
    </source>
</reference>
<comment type="caution">
    <text evidence="1">The sequence shown here is derived from an EMBL/GenBank/DDBJ whole genome shotgun (WGS) entry which is preliminary data.</text>
</comment>
<dbReference type="AlphaFoldDB" id="A0A4S2D091"/>
<organism evidence="1 2">
    <name type="scientific">Stenotrophomonas maltophilia</name>
    <name type="common">Pseudomonas maltophilia</name>
    <name type="synonym">Xanthomonas maltophilia</name>
    <dbReference type="NCBI Taxonomy" id="40324"/>
    <lineage>
        <taxon>Bacteria</taxon>
        <taxon>Pseudomonadati</taxon>
        <taxon>Pseudomonadota</taxon>
        <taxon>Gammaproteobacteria</taxon>
        <taxon>Lysobacterales</taxon>
        <taxon>Lysobacteraceae</taxon>
        <taxon>Stenotrophomonas</taxon>
        <taxon>Stenotrophomonas maltophilia group</taxon>
    </lineage>
</organism>
<dbReference type="OrthoDB" id="6000420at2"/>
<name>A0A4S2D091_STEMA</name>
<sequence>MNADSGRVTGIPGIADGQVTATVADAWFSLDTTAHIVELTQRVERVHGKAAKRLTEACSALDAALQGHALEAKLRNALLAPLQRDCELLAEVAERVRVRLSLFAPARTQAAFDRGMALQLEDIRADEIAREQQPQQQADATGPRPAPMPFGYWMSEDSFNRLERACSAALLLGSIGAGIGESMAIPFDAVAAGANYVHEDLAAVVADATHTSDLDAGHDAH</sequence>
<dbReference type="EMBL" id="SRYW01000006">
    <property type="protein sequence ID" value="TGY34416.1"/>
    <property type="molecule type" value="Genomic_DNA"/>
</dbReference>